<protein>
    <submittedName>
        <fullName evidence="2">Uncharacterized protein</fullName>
    </submittedName>
</protein>
<evidence type="ECO:0000256" key="1">
    <source>
        <dbReference type="SAM" id="MobiDB-lite"/>
    </source>
</evidence>
<reference evidence="2 3" key="1">
    <citation type="submission" date="2021-07" db="EMBL/GenBank/DDBJ databases">
        <authorList>
            <person name="Palmer J.M."/>
        </authorList>
    </citation>
    <scope>NUCLEOTIDE SEQUENCE [LARGE SCALE GENOMIC DNA]</scope>
    <source>
        <strain evidence="2 3">AT_MEX2019</strain>
        <tissue evidence="2">Muscle</tissue>
    </source>
</reference>
<keyword evidence="3" id="KW-1185">Reference proteome</keyword>
<dbReference type="EMBL" id="JAHUTI010087965">
    <property type="protein sequence ID" value="MED6259804.1"/>
    <property type="molecule type" value="Genomic_DNA"/>
</dbReference>
<evidence type="ECO:0000313" key="3">
    <source>
        <dbReference type="Proteomes" id="UP001345963"/>
    </source>
</evidence>
<dbReference type="Proteomes" id="UP001345963">
    <property type="component" value="Unassembled WGS sequence"/>
</dbReference>
<accession>A0ABU7CB17</accession>
<comment type="caution">
    <text evidence="2">The sequence shown here is derived from an EMBL/GenBank/DDBJ whole genome shotgun (WGS) entry which is preliminary data.</text>
</comment>
<gene>
    <name evidence="2" type="ORF">ATANTOWER_032107</name>
</gene>
<proteinExistence type="predicted"/>
<name>A0ABU7CB17_9TELE</name>
<feature type="region of interest" description="Disordered" evidence="1">
    <location>
        <begin position="53"/>
        <end position="95"/>
    </location>
</feature>
<feature type="compositionally biased region" description="Basic and acidic residues" evidence="1">
    <location>
        <begin position="84"/>
        <end position="95"/>
    </location>
</feature>
<organism evidence="2 3">
    <name type="scientific">Ataeniobius toweri</name>
    <dbReference type="NCBI Taxonomy" id="208326"/>
    <lineage>
        <taxon>Eukaryota</taxon>
        <taxon>Metazoa</taxon>
        <taxon>Chordata</taxon>
        <taxon>Craniata</taxon>
        <taxon>Vertebrata</taxon>
        <taxon>Euteleostomi</taxon>
        <taxon>Actinopterygii</taxon>
        <taxon>Neopterygii</taxon>
        <taxon>Teleostei</taxon>
        <taxon>Neoteleostei</taxon>
        <taxon>Acanthomorphata</taxon>
        <taxon>Ovalentaria</taxon>
        <taxon>Atherinomorphae</taxon>
        <taxon>Cyprinodontiformes</taxon>
        <taxon>Goodeidae</taxon>
        <taxon>Ataeniobius</taxon>
    </lineage>
</organism>
<feature type="compositionally biased region" description="Pro residues" evidence="1">
    <location>
        <begin position="66"/>
        <end position="78"/>
    </location>
</feature>
<sequence>MDLPPLSIKCTQKENLTYIPTCQDQLIQREKTQQRRPDVPLPTHLLQLLRGEPKAFPGQPRDIVPPACPGPSPGPPPGGTCLEHLPREGSRRHLV</sequence>
<evidence type="ECO:0000313" key="2">
    <source>
        <dbReference type="EMBL" id="MED6259804.1"/>
    </source>
</evidence>